<dbReference type="STRING" id="35722.A0A0B7N4R3"/>
<evidence type="ECO:0000313" key="3">
    <source>
        <dbReference type="Proteomes" id="UP000054107"/>
    </source>
</evidence>
<feature type="compositionally biased region" description="Polar residues" evidence="1">
    <location>
        <begin position="191"/>
        <end position="208"/>
    </location>
</feature>
<sequence length="314" mass="34311">SKIPVSSSVATSNKRRFSTIPKSTIVPTRQSARIKARHEQLMSNRITTPSSTVAETPSLPNISLANETEVPSSLAMPSPQDLHSSPALPQWVSDIYTKLNQQTATLSAQAAQIAELHHLVQRNVELQTALDRALQRIDELEQATATSNASLSPSTAPSVTVQPDSTVPAVSYAAVAASADSVTTSAPAQVSHRSNTSRSTNDAGSSTRQPKREKKKIPLETSGRFFSTPPVTHGYQFMYFPCRGKDPIHKLRRNLSNIGLQNSRILDVHYPDNHIVALLIHNDYNTQVLEAFARLQVLPIVDFDPRSPTNLKDP</sequence>
<protein>
    <submittedName>
        <fullName evidence="2">Uncharacterized protein</fullName>
    </submittedName>
</protein>
<organism evidence="2 3">
    <name type="scientific">Parasitella parasitica</name>
    <dbReference type="NCBI Taxonomy" id="35722"/>
    <lineage>
        <taxon>Eukaryota</taxon>
        <taxon>Fungi</taxon>
        <taxon>Fungi incertae sedis</taxon>
        <taxon>Mucoromycota</taxon>
        <taxon>Mucoromycotina</taxon>
        <taxon>Mucoromycetes</taxon>
        <taxon>Mucorales</taxon>
        <taxon>Mucorineae</taxon>
        <taxon>Mucoraceae</taxon>
        <taxon>Parasitella</taxon>
    </lineage>
</organism>
<dbReference type="AlphaFoldDB" id="A0A0B7N4R3"/>
<accession>A0A0B7N4R3</accession>
<dbReference type="Proteomes" id="UP000054107">
    <property type="component" value="Unassembled WGS sequence"/>
</dbReference>
<feature type="region of interest" description="Disordered" evidence="1">
    <location>
        <begin position="183"/>
        <end position="218"/>
    </location>
</feature>
<feature type="non-terminal residue" evidence="2">
    <location>
        <position position="314"/>
    </location>
</feature>
<keyword evidence="3" id="KW-1185">Reference proteome</keyword>
<feature type="non-terminal residue" evidence="2">
    <location>
        <position position="1"/>
    </location>
</feature>
<proteinExistence type="predicted"/>
<reference evidence="2 3" key="1">
    <citation type="submission" date="2014-09" db="EMBL/GenBank/DDBJ databases">
        <authorList>
            <person name="Ellenberger Sabrina"/>
        </authorList>
    </citation>
    <scope>NUCLEOTIDE SEQUENCE [LARGE SCALE GENOMIC DNA]</scope>
    <source>
        <strain evidence="2 3">CBS 412.66</strain>
    </source>
</reference>
<dbReference type="OrthoDB" id="2206543at2759"/>
<gene>
    <name evidence="2" type="primary">PARPA_04166.1 scaffold 11834</name>
</gene>
<evidence type="ECO:0000313" key="2">
    <source>
        <dbReference type="EMBL" id="CEP10480.1"/>
    </source>
</evidence>
<dbReference type="EMBL" id="LN724138">
    <property type="protein sequence ID" value="CEP10480.1"/>
    <property type="molecule type" value="Genomic_DNA"/>
</dbReference>
<evidence type="ECO:0000256" key="1">
    <source>
        <dbReference type="SAM" id="MobiDB-lite"/>
    </source>
</evidence>
<name>A0A0B7N4R3_9FUNG</name>